<accession>A0A914XVV5</accession>
<dbReference type="Proteomes" id="UP000887577">
    <property type="component" value="Unplaced"/>
</dbReference>
<proteinExistence type="predicted"/>
<evidence type="ECO:0000313" key="3">
    <source>
        <dbReference type="WBParaSite" id="PSU_v2.g11104.t1"/>
    </source>
</evidence>
<dbReference type="AlphaFoldDB" id="A0A914XVV5"/>
<dbReference type="WBParaSite" id="PSU_v2.g11104.t1">
    <property type="protein sequence ID" value="PSU_v2.g11104.t1"/>
    <property type="gene ID" value="PSU_v2.g11104"/>
</dbReference>
<sequence length="343" mass="39512">MLLDYCNNKRFFQQRYPNQIIHKENHENQIYNVVSIVLSAERGAAAFLQERITKFFSPEAIHTLLAFLRFYADYREKDISRFPCHEKLPEIVQKDLEELPSIEDFSAERDALLDNLNIPVLDEPAATTSGAPMEIDQDFDNDFDFHDAPTDFDDVPSSTQQPLSAKESQDIFAHYDDDNDNDVAYEDADDFGENFFEDVRQETTGGTLDDSLAKIVRRSEVPLAPIISTRPKRNVKKIEFVDDDAHWEKPADKRAKKKKSILREELESQHNDNLLFAPREMFANVTTSRRRTPSLSSSVSTIQEESQRMPRCQDLSLPVKLSDKFTYRLELGQTIPGYAVNCF</sequence>
<evidence type="ECO:0000313" key="2">
    <source>
        <dbReference type="Proteomes" id="UP000887577"/>
    </source>
</evidence>
<evidence type="ECO:0000256" key="1">
    <source>
        <dbReference type="SAM" id="MobiDB-lite"/>
    </source>
</evidence>
<protein>
    <submittedName>
        <fullName evidence="3">Uncharacterized protein</fullName>
    </submittedName>
</protein>
<feature type="region of interest" description="Disordered" evidence="1">
    <location>
        <begin position="286"/>
        <end position="310"/>
    </location>
</feature>
<keyword evidence="2" id="KW-1185">Reference proteome</keyword>
<name>A0A914XVV5_9BILA</name>
<reference evidence="3" key="1">
    <citation type="submission" date="2022-11" db="UniProtKB">
        <authorList>
            <consortium name="WormBaseParasite"/>
        </authorList>
    </citation>
    <scope>IDENTIFICATION</scope>
</reference>
<organism evidence="2 3">
    <name type="scientific">Panagrolaimus superbus</name>
    <dbReference type="NCBI Taxonomy" id="310955"/>
    <lineage>
        <taxon>Eukaryota</taxon>
        <taxon>Metazoa</taxon>
        <taxon>Ecdysozoa</taxon>
        <taxon>Nematoda</taxon>
        <taxon>Chromadorea</taxon>
        <taxon>Rhabditida</taxon>
        <taxon>Tylenchina</taxon>
        <taxon>Panagrolaimomorpha</taxon>
        <taxon>Panagrolaimoidea</taxon>
        <taxon>Panagrolaimidae</taxon>
        <taxon>Panagrolaimus</taxon>
    </lineage>
</organism>